<organism evidence="1 2">
    <name type="scientific">Hygrophoropsis aurantiaca</name>
    <dbReference type="NCBI Taxonomy" id="72124"/>
    <lineage>
        <taxon>Eukaryota</taxon>
        <taxon>Fungi</taxon>
        <taxon>Dikarya</taxon>
        <taxon>Basidiomycota</taxon>
        <taxon>Agaricomycotina</taxon>
        <taxon>Agaricomycetes</taxon>
        <taxon>Agaricomycetidae</taxon>
        <taxon>Boletales</taxon>
        <taxon>Coniophorineae</taxon>
        <taxon>Hygrophoropsidaceae</taxon>
        <taxon>Hygrophoropsis</taxon>
    </lineage>
</organism>
<dbReference type="Proteomes" id="UP000790377">
    <property type="component" value="Unassembled WGS sequence"/>
</dbReference>
<accession>A0ACB7ZR90</accession>
<reference evidence="1" key="1">
    <citation type="journal article" date="2021" name="New Phytol.">
        <title>Evolutionary innovations through gain and loss of genes in the ectomycorrhizal Boletales.</title>
        <authorList>
            <person name="Wu G."/>
            <person name="Miyauchi S."/>
            <person name="Morin E."/>
            <person name="Kuo A."/>
            <person name="Drula E."/>
            <person name="Varga T."/>
            <person name="Kohler A."/>
            <person name="Feng B."/>
            <person name="Cao Y."/>
            <person name="Lipzen A."/>
            <person name="Daum C."/>
            <person name="Hundley H."/>
            <person name="Pangilinan J."/>
            <person name="Johnson J."/>
            <person name="Barry K."/>
            <person name="LaButti K."/>
            <person name="Ng V."/>
            <person name="Ahrendt S."/>
            <person name="Min B."/>
            <person name="Choi I.G."/>
            <person name="Park H."/>
            <person name="Plett J.M."/>
            <person name="Magnuson J."/>
            <person name="Spatafora J.W."/>
            <person name="Nagy L.G."/>
            <person name="Henrissat B."/>
            <person name="Grigoriev I.V."/>
            <person name="Yang Z.L."/>
            <person name="Xu J."/>
            <person name="Martin F.M."/>
        </authorList>
    </citation>
    <scope>NUCLEOTIDE SEQUENCE</scope>
    <source>
        <strain evidence="1">ATCC 28755</strain>
    </source>
</reference>
<feature type="non-terminal residue" evidence="1">
    <location>
        <position position="360"/>
    </location>
</feature>
<keyword evidence="2" id="KW-1185">Reference proteome</keyword>
<protein>
    <submittedName>
        <fullName evidence="1">Uncharacterized protein</fullName>
    </submittedName>
</protein>
<gene>
    <name evidence="1" type="ORF">BJ138DRAFT_1021012</name>
</gene>
<proteinExistence type="predicted"/>
<comment type="caution">
    <text evidence="1">The sequence shown here is derived from an EMBL/GenBank/DDBJ whole genome shotgun (WGS) entry which is preliminary data.</text>
</comment>
<evidence type="ECO:0000313" key="1">
    <source>
        <dbReference type="EMBL" id="KAH7903197.1"/>
    </source>
</evidence>
<dbReference type="EMBL" id="MU269133">
    <property type="protein sequence ID" value="KAH7903197.1"/>
    <property type="molecule type" value="Genomic_DNA"/>
</dbReference>
<name>A0ACB7ZR90_9AGAM</name>
<sequence length="360" mass="40778">MPDAIEANLIKQIRNFIWEDTKTPPISLEQLYKPLKEGGINLLDIKSRNQAINIIWLKSYLDISNKRPHWAFITDILINNILPSGISNINEIPLTLLNQNPPTQGRNANKLPKEVLTLLKTAKKFNANIAPVKLSNNLKNQMPAWAHLGAPPKTYHKTKDKCLRTTHDAQKIKDLINMSARLENQQTHRRSAYCDCQHCNQDRLKGCIDPHKCATRAKLIIESMAPKFNSTHLPHNDDLTLTHRRKEKNSTNRSKGKGEIIFDPTIGTKNCLSECFRIFTNPDEISTQPAYRLQTGSRGRSHDNENLIVFTDGSCINNGKEDAKCGAGIWVDDNHPLNKSIRINYKTQSNQIGEMVAILL</sequence>
<evidence type="ECO:0000313" key="2">
    <source>
        <dbReference type="Proteomes" id="UP000790377"/>
    </source>
</evidence>